<evidence type="ECO:0000313" key="2">
    <source>
        <dbReference type="Proteomes" id="UP001259659"/>
    </source>
</evidence>
<accession>A0ABU2FD71</accession>
<dbReference type="Pfam" id="PF24433">
    <property type="entry name" value="DUF7556"/>
    <property type="match status" value="1"/>
</dbReference>
<dbReference type="Proteomes" id="UP001259659">
    <property type="component" value="Unassembled WGS sequence"/>
</dbReference>
<name>A0ABU2FD71_9EURY</name>
<dbReference type="InterPro" id="IPR055978">
    <property type="entry name" value="DUF7556"/>
</dbReference>
<comment type="caution">
    <text evidence="1">The sequence shown here is derived from an EMBL/GenBank/DDBJ whole genome shotgun (WGS) entry which is preliminary data.</text>
</comment>
<dbReference type="EMBL" id="JAMQON010000003">
    <property type="protein sequence ID" value="MDS0260209.1"/>
    <property type="molecule type" value="Genomic_DNA"/>
</dbReference>
<reference evidence="1 2" key="1">
    <citation type="submission" date="2022-06" db="EMBL/GenBank/DDBJ databases">
        <title>Haloarcula sp. a new haloarchaeum isolate from saline soil.</title>
        <authorList>
            <person name="Strakova D."/>
            <person name="Galisteo C."/>
            <person name="Sanchez-Porro C."/>
            <person name="Ventosa A."/>
        </authorList>
    </citation>
    <scope>NUCLEOTIDE SEQUENCE [LARGE SCALE GENOMIC DNA]</scope>
    <source>
        <strain evidence="1 2">S1CR25-12</strain>
    </source>
</reference>
<protein>
    <submittedName>
        <fullName evidence="1">Uncharacterized protein</fullName>
    </submittedName>
</protein>
<keyword evidence="2" id="KW-1185">Reference proteome</keyword>
<organism evidence="1 2">
    <name type="scientific">Haloarcula saliterrae</name>
    <dbReference type="NCBI Taxonomy" id="2950534"/>
    <lineage>
        <taxon>Archaea</taxon>
        <taxon>Methanobacteriati</taxon>
        <taxon>Methanobacteriota</taxon>
        <taxon>Stenosarchaea group</taxon>
        <taxon>Halobacteria</taxon>
        <taxon>Halobacteriales</taxon>
        <taxon>Haloarculaceae</taxon>
        <taxon>Haloarcula</taxon>
    </lineage>
</organism>
<proteinExistence type="predicted"/>
<evidence type="ECO:0000313" key="1">
    <source>
        <dbReference type="EMBL" id="MDS0260209.1"/>
    </source>
</evidence>
<dbReference type="RefSeq" id="WP_310919877.1">
    <property type="nucleotide sequence ID" value="NZ_JAMQON010000003.1"/>
</dbReference>
<sequence length="55" mass="5795">MEPDTVAPAKVAADSEVMASVEEGPTDTFVIADVSQDGAYMTLPLVDAASLPEWR</sequence>
<gene>
    <name evidence="1" type="ORF">NDI56_12465</name>
</gene>